<dbReference type="GO" id="GO:0003677">
    <property type="term" value="F:DNA binding"/>
    <property type="evidence" value="ECO:0007669"/>
    <property type="project" value="UniProtKB-KW"/>
</dbReference>
<keyword evidence="4" id="KW-0804">Transcription</keyword>
<dbReference type="GO" id="GO:0016987">
    <property type="term" value="F:sigma factor activity"/>
    <property type="evidence" value="ECO:0007669"/>
    <property type="project" value="UniProtKB-KW"/>
</dbReference>
<dbReference type="Pfam" id="PF04542">
    <property type="entry name" value="Sigma70_r2"/>
    <property type="match status" value="1"/>
</dbReference>
<gene>
    <name evidence="8" type="ORF">A3C07_02270</name>
</gene>
<dbReference type="InterPro" id="IPR014284">
    <property type="entry name" value="RNA_pol_sigma-70_dom"/>
</dbReference>
<dbReference type="InterPro" id="IPR013325">
    <property type="entry name" value="RNA_pol_sigma_r2"/>
</dbReference>
<evidence type="ECO:0000313" key="9">
    <source>
        <dbReference type="Proteomes" id="UP000179023"/>
    </source>
</evidence>
<keyword evidence="2" id="KW-0731">Sigma factor</keyword>
<dbReference type="SUPFAM" id="SSF88659">
    <property type="entry name" value="Sigma3 and sigma4 domains of RNA polymerase sigma factors"/>
    <property type="match status" value="2"/>
</dbReference>
<dbReference type="Gene3D" id="1.10.10.10">
    <property type="entry name" value="Winged helix-like DNA-binding domain superfamily/Winged helix DNA-binding domain"/>
    <property type="match status" value="2"/>
</dbReference>
<evidence type="ECO:0000256" key="3">
    <source>
        <dbReference type="ARBA" id="ARBA00023125"/>
    </source>
</evidence>
<dbReference type="Pfam" id="PF04539">
    <property type="entry name" value="Sigma70_r3"/>
    <property type="match status" value="1"/>
</dbReference>
<name>A0A1G2KQX2_9BACT</name>
<dbReference type="InterPro" id="IPR007627">
    <property type="entry name" value="RNA_pol_sigma70_r2"/>
</dbReference>
<proteinExistence type="predicted"/>
<keyword evidence="1" id="KW-0805">Transcription regulation</keyword>
<organism evidence="8 9">
    <name type="scientific">Candidatus Sungbacteria bacterium RIFCSPHIGHO2_02_FULL_47_11</name>
    <dbReference type="NCBI Taxonomy" id="1802270"/>
    <lineage>
        <taxon>Bacteria</taxon>
        <taxon>Candidatus Sungiibacteriota</taxon>
    </lineage>
</organism>
<dbReference type="InterPro" id="IPR013324">
    <property type="entry name" value="RNA_pol_sigma_r3/r4-like"/>
</dbReference>
<sequence>MRQGRQEIPQEWEFILRDNAVRRLLRLAIRGGVITNEMLRRIPRDIRRDPLLRIEAVKIFLIATYSKWEIGTQETWTKKKKRSLAKTVHDCEENTVKTEEVAAEIDEEETEIDIADGEKGGNEFSQEPTKEILAPYFKEMGERPLLRRKEEVAIFREYEARKASVMKILLGFPVIRVELEKTLVAMLEKRNAPSPEEGGDRDYDEVPEGLSTEVIKMALRRLRRFGRKFTILERRFSLLGASQKRRTQGRIAKKRAVQCAIERQCGKLASALHEMHINLVDLGLLQWIRQARALPAIPTADFLRRRIAWLQFEEKRMLRLRKDIVEANLLYVVSIAKRYPYPGLLLPDRINDGNIGLMKAVEKFEYWRGYRFSTYATWWIRQEITRAFMNRGNMIRIPVHIFDQRGKFFRASRRLAQEYGREPTEDELARVLEWPHEEVRRMLTMVDEPLRLEEPIGDGDDASERGDLIPDTNLISPSEAAFECDVREQIRRVLSYLTPREEYVIRKRFGIGFKRPYTLEETAEEIRRTFKFSRERVRQIEAEALGKLRGIMKKERLILDSFLNH</sequence>
<dbReference type="STRING" id="1802270.A3C07_02270"/>
<feature type="domain" description="RNA polymerase sigma-70 region 4" evidence="7">
    <location>
        <begin position="494"/>
        <end position="549"/>
    </location>
</feature>
<comment type="caution">
    <text evidence="8">The sequence shown here is derived from an EMBL/GenBank/DDBJ whole genome shotgun (WGS) entry which is preliminary data.</text>
</comment>
<evidence type="ECO:0000259" key="6">
    <source>
        <dbReference type="Pfam" id="PF04542"/>
    </source>
</evidence>
<dbReference type="InterPro" id="IPR007624">
    <property type="entry name" value="RNA_pol_sigma70_r3"/>
</dbReference>
<dbReference type="InterPro" id="IPR036388">
    <property type="entry name" value="WH-like_DNA-bd_sf"/>
</dbReference>
<reference evidence="8 9" key="1">
    <citation type="journal article" date="2016" name="Nat. Commun.">
        <title>Thousands of microbial genomes shed light on interconnected biogeochemical processes in an aquifer system.</title>
        <authorList>
            <person name="Anantharaman K."/>
            <person name="Brown C.T."/>
            <person name="Hug L.A."/>
            <person name="Sharon I."/>
            <person name="Castelle C.J."/>
            <person name="Probst A.J."/>
            <person name="Thomas B.C."/>
            <person name="Singh A."/>
            <person name="Wilkins M.J."/>
            <person name="Karaoz U."/>
            <person name="Brodie E.L."/>
            <person name="Williams K.H."/>
            <person name="Hubbard S.S."/>
            <person name="Banfield J.F."/>
        </authorList>
    </citation>
    <scope>NUCLEOTIDE SEQUENCE [LARGE SCALE GENOMIC DNA]</scope>
</reference>
<dbReference type="InterPro" id="IPR007630">
    <property type="entry name" value="RNA_pol_sigma70_r4"/>
</dbReference>
<evidence type="ECO:0008006" key="10">
    <source>
        <dbReference type="Google" id="ProtNLM"/>
    </source>
</evidence>
<evidence type="ECO:0000256" key="1">
    <source>
        <dbReference type="ARBA" id="ARBA00023015"/>
    </source>
</evidence>
<accession>A0A1G2KQX2</accession>
<dbReference type="InterPro" id="IPR050239">
    <property type="entry name" value="Sigma-70_RNA_pol_init_factors"/>
</dbReference>
<evidence type="ECO:0000259" key="7">
    <source>
        <dbReference type="Pfam" id="PF04545"/>
    </source>
</evidence>
<dbReference type="GO" id="GO:0006352">
    <property type="term" value="P:DNA-templated transcription initiation"/>
    <property type="evidence" value="ECO:0007669"/>
    <property type="project" value="InterPro"/>
</dbReference>
<dbReference type="AlphaFoldDB" id="A0A1G2KQX2"/>
<dbReference type="PANTHER" id="PTHR30603:SF60">
    <property type="entry name" value="RNA POLYMERASE SIGMA FACTOR RPOD"/>
    <property type="match status" value="1"/>
</dbReference>
<feature type="domain" description="RNA polymerase sigma-70 region 3" evidence="5">
    <location>
        <begin position="407"/>
        <end position="480"/>
    </location>
</feature>
<evidence type="ECO:0000256" key="4">
    <source>
        <dbReference type="ARBA" id="ARBA00023163"/>
    </source>
</evidence>
<dbReference type="Gene3D" id="1.20.120.1810">
    <property type="match status" value="1"/>
</dbReference>
<evidence type="ECO:0000313" key="8">
    <source>
        <dbReference type="EMBL" id="OHA00871.1"/>
    </source>
</evidence>
<protein>
    <recommendedName>
        <fullName evidence="10">RNA polymerase sigma-70 domain-containing protein</fullName>
    </recommendedName>
</protein>
<dbReference type="PANTHER" id="PTHR30603">
    <property type="entry name" value="RNA POLYMERASE SIGMA FACTOR RPO"/>
    <property type="match status" value="1"/>
</dbReference>
<dbReference type="EMBL" id="MHQI01000004">
    <property type="protein sequence ID" value="OHA00871.1"/>
    <property type="molecule type" value="Genomic_DNA"/>
</dbReference>
<feature type="domain" description="RNA polymerase sigma-70 region 2" evidence="6">
    <location>
        <begin position="325"/>
        <end position="390"/>
    </location>
</feature>
<dbReference type="InterPro" id="IPR000943">
    <property type="entry name" value="RNA_pol_sigma70"/>
</dbReference>
<dbReference type="PRINTS" id="PR00046">
    <property type="entry name" value="SIGMA70FCT"/>
</dbReference>
<dbReference type="Proteomes" id="UP000179023">
    <property type="component" value="Unassembled WGS sequence"/>
</dbReference>
<dbReference type="Pfam" id="PF04545">
    <property type="entry name" value="Sigma70_r4"/>
    <property type="match status" value="1"/>
</dbReference>
<dbReference type="SUPFAM" id="SSF88946">
    <property type="entry name" value="Sigma2 domain of RNA polymerase sigma factors"/>
    <property type="match status" value="1"/>
</dbReference>
<keyword evidence="3" id="KW-0238">DNA-binding</keyword>
<evidence type="ECO:0000259" key="5">
    <source>
        <dbReference type="Pfam" id="PF04539"/>
    </source>
</evidence>
<evidence type="ECO:0000256" key="2">
    <source>
        <dbReference type="ARBA" id="ARBA00023082"/>
    </source>
</evidence>
<dbReference type="NCBIfam" id="TIGR02937">
    <property type="entry name" value="sigma70-ECF"/>
    <property type="match status" value="1"/>
</dbReference>